<dbReference type="EMBL" id="CP016076">
    <property type="protein sequence ID" value="APU14142.1"/>
    <property type="molecule type" value="Genomic_DNA"/>
</dbReference>
<dbReference type="PANTHER" id="PTHR43685">
    <property type="entry name" value="GLYCOSYLTRANSFERASE"/>
    <property type="match status" value="1"/>
</dbReference>
<feature type="domain" description="Glycosyltransferase 2-like" evidence="4">
    <location>
        <begin position="20"/>
        <end position="176"/>
    </location>
</feature>
<dbReference type="InterPro" id="IPR050834">
    <property type="entry name" value="Glycosyltransf_2"/>
</dbReference>
<dbReference type="InterPro" id="IPR001173">
    <property type="entry name" value="Glyco_trans_2-like"/>
</dbReference>
<comment type="similarity">
    <text evidence="1">Belongs to the glycosyltransferase 2 family.</text>
</comment>
<dbReference type="Pfam" id="PF00535">
    <property type="entry name" value="Glycos_transf_2"/>
    <property type="match status" value="1"/>
</dbReference>
<dbReference type="SUPFAM" id="SSF53448">
    <property type="entry name" value="Nucleotide-diphospho-sugar transferases"/>
    <property type="match status" value="1"/>
</dbReference>
<dbReference type="PANTHER" id="PTHR43685:SF5">
    <property type="entry name" value="GLYCOSYLTRANSFERASE EPSE-RELATED"/>
    <property type="match status" value="1"/>
</dbReference>
<keyword evidence="6" id="KW-1185">Reference proteome</keyword>
<dbReference type="Proteomes" id="UP000185511">
    <property type="component" value="Chromosome"/>
</dbReference>
<name>A0AAC9LAQ4_9PSEU</name>
<dbReference type="AlphaFoldDB" id="A0AAC9LAQ4"/>
<keyword evidence="3" id="KW-0808">Transferase</keyword>
<dbReference type="Gene3D" id="3.90.550.10">
    <property type="entry name" value="Spore Coat Polysaccharide Biosynthesis Protein SpsA, Chain A"/>
    <property type="match status" value="1"/>
</dbReference>
<dbReference type="GO" id="GO:0016757">
    <property type="term" value="F:glycosyltransferase activity"/>
    <property type="evidence" value="ECO:0007669"/>
    <property type="project" value="UniProtKB-KW"/>
</dbReference>
<evidence type="ECO:0000313" key="5">
    <source>
        <dbReference type="EMBL" id="APU14142.1"/>
    </source>
</evidence>
<dbReference type="KEGG" id="acad:UA74_10395"/>
<accession>A0AAC9LAQ4</accession>
<evidence type="ECO:0000256" key="1">
    <source>
        <dbReference type="ARBA" id="ARBA00006739"/>
    </source>
</evidence>
<dbReference type="InterPro" id="IPR029044">
    <property type="entry name" value="Nucleotide-diphossugar_trans"/>
</dbReference>
<evidence type="ECO:0000256" key="3">
    <source>
        <dbReference type="ARBA" id="ARBA00022679"/>
    </source>
</evidence>
<organism evidence="5 6">
    <name type="scientific">Actinoalloteichus fjordicus</name>
    <dbReference type="NCBI Taxonomy" id="1612552"/>
    <lineage>
        <taxon>Bacteria</taxon>
        <taxon>Bacillati</taxon>
        <taxon>Actinomycetota</taxon>
        <taxon>Actinomycetes</taxon>
        <taxon>Pseudonocardiales</taxon>
        <taxon>Pseudonocardiaceae</taxon>
        <taxon>Actinoalloteichus</taxon>
    </lineage>
</organism>
<keyword evidence="2" id="KW-0328">Glycosyltransferase</keyword>
<protein>
    <submittedName>
        <fullName evidence="5">Glycosyltransferase</fullName>
    </submittedName>
</protein>
<evidence type="ECO:0000259" key="4">
    <source>
        <dbReference type="Pfam" id="PF00535"/>
    </source>
</evidence>
<sequence>MPRPPSQGERGSRVSTPQTTVVIATRDRAAELHRTLTRLRALRPAPPIIVVDNASSDDTAAGAARIAGVQVIRLRRNLGAAARNLGVTRAATPFVAFSDDDSWWAHDALPSAERILTAHPRVALLAARTLVGPTDSDDPLNQRMAASPLGHPTGLPGPSVLGFLACAAIVRRTAFLEVGGFSRLLHFGAEERLLALDLAAHGWALCYADRVLAHHHPSSARPPASWRLRAERRNNALITWMRRPWHRCAVETADLLHAVPRDRETRRVVAGLLRRLPAALVRRSRLPSEVERRVRILEHADEGESSP</sequence>
<proteinExistence type="inferred from homology"/>
<evidence type="ECO:0000256" key="2">
    <source>
        <dbReference type="ARBA" id="ARBA00022676"/>
    </source>
</evidence>
<gene>
    <name evidence="5" type="ORF">UA74_10395</name>
</gene>
<reference evidence="6" key="1">
    <citation type="submission" date="2016-06" db="EMBL/GenBank/DDBJ databases">
        <title>Complete genome sequence of Actinoalloteichus fjordicus DSM 46855 (=ADI127-17), type strain of the new species Actinoalloteichus fjordicus.</title>
        <authorList>
            <person name="Ruckert C."/>
            <person name="Nouioui I."/>
            <person name="Willmese J."/>
            <person name="van Wezel G."/>
            <person name="Klenk H.-P."/>
            <person name="Kalinowski J."/>
            <person name="Zotchev S.B."/>
        </authorList>
    </citation>
    <scope>NUCLEOTIDE SEQUENCE [LARGE SCALE GENOMIC DNA]</scope>
    <source>
        <strain evidence="6">ADI127-7</strain>
    </source>
</reference>
<evidence type="ECO:0000313" key="6">
    <source>
        <dbReference type="Proteomes" id="UP000185511"/>
    </source>
</evidence>